<keyword evidence="10" id="KW-1185">Reference proteome</keyword>
<dbReference type="InterPro" id="IPR011006">
    <property type="entry name" value="CheY-like_superfamily"/>
</dbReference>
<evidence type="ECO:0000256" key="6">
    <source>
        <dbReference type="PROSITE-ProRule" id="PRU00169"/>
    </source>
</evidence>
<evidence type="ECO:0000256" key="4">
    <source>
        <dbReference type="ARBA" id="ARBA00022679"/>
    </source>
</evidence>
<comment type="catalytic activity">
    <reaction evidence="1">
        <text>ATP + protein L-histidine = ADP + protein N-phospho-L-histidine.</text>
        <dbReference type="EC" id="2.7.13.3"/>
    </reaction>
</comment>
<dbReference type="SUPFAM" id="SSF52172">
    <property type="entry name" value="CheY-like"/>
    <property type="match status" value="1"/>
</dbReference>
<keyword evidence="5" id="KW-0418">Kinase</keyword>
<dbReference type="EMBL" id="CP036526">
    <property type="protein sequence ID" value="QDT09284.1"/>
    <property type="molecule type" value="Genomic_DNA"/>
</dbReference>
<dbReference type="InterPro" id="IPR029016">
    <property type="entry name" value="GAF-like_dom_sf"/>
</dbReference>
<evidence type="ECO:0000259" key="8">
    <source>
        <dbReference type="PROSITE" id="PS50110"/>
    </source>
</evidence>
<dbReference type="RefSeq" id="WP_419189725.1">
    <property type="nucleotide sequence ID" value="NZ_CP036526.1"/>
</dbReference>
<accession>A0A517NQ82</accession>
<dbReference type="PROSITE" id="PS50109">
    <property type="entry name" value="HIS_KIN"/>
    <property type="match status" value="1"/>
</dbReference>
<dbReference type="SMART" id="SM00388">
    <property type="entry name" value="HisKA"/>
    <property type="match status" value="1"/>
</dbReference>
<feature type="domain" description="Histidine kinase" evidence="7">
    <location>
        <begin position="205"/>
        <end position="428"/>
    </location>
</feature>
<dbReference type="AlphaFoldDB" id="A0A517NQ82"/>
<dbReference type="InterPro" id="IPR003594">
    <property type="entry name" value="HATPase_dom"/>
</dbReference>
<dbReference type="SUPFAM" id="SSF55874">
    <property type="entry name" value="ATPase domain of HSP90 chaperone/DNA topoisomerase II/histidine kinase"/>
    <property type="match status" value="1"/>
</dbReference>
<evidence type="ECO:0000256" key="1">
    <source>
        <dbReference type="ARBA" id="ARBA00000085"/>
    </source>
</evidence>
<dbReference type="InterPro" id="IPR005467">
    <property type="entry name" value="His_kinase_dom"/>
</dbReference>
<dbReference type="Proteomes" id="UP000319817">
    <property type="component" value="Chromosome"/>
</dbReference>
<evidence type="ECO:0000256" key="3">
    <source>
        <dbReference type="ARBA" id="ARBA00022553"/>
    </source>
</evidence>
<dbReference type="SMART" id="SM00387">
    <property type="entry name" value="HATPase_c"/>
    <property type="match status" value="1"/>
</dbReference>
<dbReference type="SUPFAM" id="SSF55781">
    <property type="entry name" value="GAF domain-like"/>
    <property type="match status" value="1"/>
</dbReference>
<feature type="domain" description="Response regulatory" evidence="8">
    <location>
        <begin position="447"/>
        <end position="562"/>
    </location>
</feature>
<dbReference type="InterPro" id="IPR001789">
    <property type="entry name" value="Sig_transdc_resp-reg_receiver"/>
</dbReference>
<keyword evidence="3 6" id="KW-0597">Phosphoprotein</keyword>
<evidence type="ECO:0000313" key="9">
    <source>
        <dbReference type="EMBL" id="QDT09284.1"/>
    </source>
</evidence>
<proteinExistence type="predicted"/>
<dbReference type="InterPro" id="IPR003661">
    <property type="entry name" value="HisK_dim/P_dom"/>
</dbReference>
<dbReference type="InterPro" id="IPR036890">
    <property type="entry name" value="HATPase_C_sf"/>
</dbReference>
<gene>
    <name evidence="9" type="ORF">K239x_12300</name>
</gene>
<evidence type="ECO:0000313" key="10">
    <source>
        <dbReference type="Proteomes" id="UP000319817"/>
    </source>
</evidence>
<dbReference type="PROSITE" id="PS50110">
    <property type="entry name" value="RESPONSE_REGULATORY"/>
    <property type="match status" value="1"/>
</dbReference>
<dbReference type="Pfam" id="PF01590">
    <property type="entry name" value="GAF"/>
    <property type="match status" value="1"/>
</dbReference>
<sequence length="563" mass="61568">MNRPVETYSETIQRCNDILAAVGFASSLFLQSANWQDALENALQQLGQATRANRAYFFENHLRDDGDVLTSQLAEWAAPGIQPQIDNEALQNLSYQELGLLRWVDVMNDRKPIHGLISSFPKAEQAILESQDIQSLIAMPVFSQGQLVGFLGFDDCESLREWSRAEFDALFAAAVALGAAIDRQHLEHQIHFSQKMEAIGRLASGIAHDFNNSLQAIVGLTQVAKLKIKGQDSVQGNLDGVLLATDRAHGLTRQLLSFSRKQASHQKNVNLGQVCESVVTMAKPVLDGRAEISVSTASPPPVVFVDESLVSQVILNMCLNARDAVPSGGVIQVRCGRELLSKKRLDLYPEIEPGEFAVVEVRDNGCGMSPEVQDRIFEPFFTTKAVGEGTGLGLSVAYGTVQQFGGFIEVTSELGDGTEFRVYIPIATDQEILTSAKMSVADGGGEMILLVDDEEIVRESFKELLMIAGYRVLTASNGVEALQQYQVHSDEISLVVSDTVMPEMDGVAMVDSILKTNEHAKIILLSGYSLSPPSFIKNHDNFLMLQKPIGGPTLCQAMRRLLD</sequence>
<reference evidence="9 10" key="1">
    <citation type="submission" date="2019-02" db="EMBL/GenBank/DDBJ databases">
        <title>Deep-cultivation of Planctomycetes and their phenomic and genomic characterization uncovers novel biology.</title>
        <authorList>
            <person name="Wiegand S."/>
            <person name="Jogler M."/>
            <person name="Boedeker C."/>
            <person name="Pinto D."/>
            <person name="Vollmers J."/>
            <person name="Rivas-Marin E."/>
            <person name="Kohn T."/>
            <person name="Peeters S.H."/>
            <person name="Heuer A."/>
            <person name="Rast P."/>
            <person name="Oberbeckmann S."/>
            <person name="Bunk B."/>
            <person name="Jeske O."/>
            <person name="Meyerdierks A."/>
            <person name="Storesund J.E."/>
            <person name="Kallscheuer N."/>
            <person name="Luecker S."/>
            <person name="Lage O.M."/>
            <person name="Pohl T."/>
            <person name="Merkel B.J."/>
            <person name="Hornburger P."/>
            <person name="Mueller R.-W."/>
            <person name="Bruemmer F."/>
            <person name="Labrenz M."/>
            <person name="Spormann A.M."/>
            <person name="Op den Camp H."/>
            <person name="Overmann J."/>
            <person name="Amann R."/>
            <person name="Jetten M.S.M."/>
            <person name="Mascher T."/>
            <person name="Medema M.H."/>
            <person name="Devos D.P."/>
            <person name="Kaster A.-K."/>
            <person name="Ovreas L."/>
            <person name="Rohde M."/>
            <person name="Galperin M.Y."/>
            <person name="Jogler C."/>
        </authorList>
    </citation>
    <scope>NUCLEOTIDE SEQUENCE [LARGE SCALE GENOMIC DNA]</scope>
    <source>
        <strain evidence="9 10">K23_9</strain>
    </source>
</reference>
<organism evidence="9 10">
    <name type="scientific">Stieleria marina</name>
    <dbReference type="NCBI Taxonomy" id="1930275"/>
    <lineage>
        <taxon>Bacteria</taxon>
        <taxon>Pseudomonadati</taxon>
        <taxon>Planctomycetota</taxon>
        <taxon>Planctomycetia</taxon>
        <taxon>Pirellulales</taxon>
        <taxon>Pirellulaceae</taxon>
        <taxon>Stieleria</taxon>
    </lineage>
</organism>
<dbReference type="SMART" id="SM00065">
    <property type="entry name" value="GAF"/>
    <property type="match status" value="1"/>
</dbReference>
<dbReference type="PRINTS" id="PR00344">
    <property type="entry name" value="BCTRLSENSOR"/>
</dbReference>
<dbReference type="Gene3D" id="3.40.50.2300">
    <property type="match status" value="1"/>
</dbReference>
<dbReference type="InterPro" id="IPR004358">
    <property type="entry name" value="Sig_transdc_His_kin-like_C"/>
</dbReference>
<protein>
    <recommendedName>
        <fullName evidence="2">histidine kinase</fullName>
        <ecNumber evidence="2">2.7.13.3</ecNumber>
    </recommendedName>
</protein>
<keyword evidence="4" id="KW-0808">Transferase</keyword>
<feature type="modified residue" description="4-aspartylphosphate" evidence="6">
    <location>
        <position position="498"/>
    </location>
</feature>
<dbReference type="Gene3D" id="3.30.565.10">
    <property type="entry name" value="Histidine kinase-like ATPase, C-terminal domain"/>
    <property type="match status" value="1"/>
</dbReference>
<evidence type="ECO:0000256" key="2">
    <source>
        <dbReference type="ARBA" id="ARBA00012438"/>
    </source>
</evidence>
<dbReference type="Gene3D" id="3.30.450.40">
    <property type="match status" value="1"/>
</dbReference>
<dbReference type="Gene3D" id="1.10.287.130">
    <property type="match status" value="1"/>
</dbReference>
<dbReference type="PANTHER" id="PTHR43065:SF42">
    <property type="entry name" value="TWO-COMPONENT SENSOR PPRA"/>
    <property type="match status" value="1"/>
</dbReference>
<dbReference type="EC" id="2.7.13.3" evidence="2"/>
<dbReference type="Pfam" id="PF02518">
    <property type="entry name" value="HATPase_c"/>
    <property type="match status" value="1"/>
</dbReference>
<dbReference type="SUPFAM" id="SSF47384">
    <property type="entry name" value="Homodimeric domain of signal transducing histidine kinase"/>
    <property type="match status" value="1"/>
</dbReference>
<evidence type="ECO:0000259" key="7">
    <source>
        <dbReference type="PROSITE" id="PS50109"/>
    </source>
</evidence>
<dbReference type="InterPro" id="IPR036097">
    <property type="entry name" value="HisK_dim/P_sf"/>
</dbReference>
<dbReference type="SMART" id="SM00448">
    <property type="entry name" value="REC"/>
    <property type="match status" value="1"/>
</dbReference>
<dbReference type="GO" id="GO:0000155">
    <property type="term" value="F:phosphorelay sensor kinase activity"/>
    <property type="evidence" value="ECO:0007669"/>
    <property type="project" value="InterPro"/>
</dbReference>
<dbReference type="InterPro" id="IPR003018">
    <property type="entry name" value="GAF"/>
</dbReference>
<evidence type="ECO:0000256" key="5">
    <source>
        <dbReference type="ARBA" id="ARBA00022777"/>
    </source>
</evidence>
<dbReference type="CDD" id="cd00082">
    <property type="entry name" value="HisKA"/>
    <property type="match status" value="1"/>
</dbReference>
<dbReference type="PANTHER" id="PTHR43065">
    <property type="entry name" value="SENSOR HISTIDINE KINASE"/>
    <property type="match status" value="1"/>
</dbReference>
<name>A0A517NQ82_9BACT</name>
<dbReference type="Pfam" id="PF00072">
    <property type="entry name" value="Response_reg"/>
    <property type="match status" value="1"/>
</dbReference>